<evidence type="ECO:0000256" key="3">
    <source>
        <dbReference type="ARBA" id="ARBA00004956"/>
    </source>
</evidence>
<dbReference type="PANTHER" id="PTHR18866">
    <property type="entry name" value="CARBOXYLASE:PYRUVATE/ACETYL-COA/PROPIONYL-COA CARBOXYLASE"/>
    <property type="match status" value="1"/>
</dbReference>
<evidence type="ECO:0000256" key="9">
    <source>
        <dbReference type="ARBA" id="ARBA00022946"/>
    </source>
</evidence>
<feature type="domain" description="ATP-grasp" evidence="15">
    <location>
        <begin position="120"/>
        <end position="317"/>
    </location>
</feature>
<dbReference type="Proteomes" id="UP000027997">
    <property type="component" value="Unassembled WGS sequence"/>
</dbReference>
<evidence type="ECO:0000256" key="12">
    <source>
        <dbReference type="ARBA" id="ARBA00048600"/>
    </source>
</evidence>
<evidence type="ECO:0000256" key="1">
    <source>
        <dbReference type="ARBA" id="ARBA00001953"/>
    </source>
</evidence>
<dbReference type="FunFam" id="2.40.50.100:FF:000003">
    <property type="entry name" value="Acetyl-CoA carboxylase biotin carboxyl carrier protein"/>
    <property type="match status" value="1"/>
</dbReference>
<dbReference type="SUPFAM" id="SSF51230">
    <property type="entry name" value="Single hybrid motif"/>
    <property type="match status" value="1"/>
</dbReference>
<dbReference type="AlphaFoldDB" id="A0A081KF32"/>
<dbReference type="Pfam" id="PF00364">
    <property type="entry name" value="Biotin_lipoyl"/>
    <property type="match status" value="1"/>
</dbReference>
<dbReference type="InterPro" id="IPR011053">
    <property type="entry name" value="Single_hybrid_motif"/>
</dbReference>
<evidence type="ECO:0000259" key="16">
    <source>
        <dbReference type="PROSITE" id="PS50979"/>
    </source>
</evidence>
<comment type="caution">
    <text evidence="17">The sequence shown here is derived from an EMBL/GenBank/DDBJ whole genome shotgun (WGS) entry which is preliminary data.</text>
</comment>
<comment type="pathway">
    <text evidence="3">Lipid metabolism; malonyl-CoA biosynthesis; malonyl-CoA from acetyl-CoA: step 1/1.</text>
</comment>
<evidence type="ECO:0000259" key="15">
    <source>
        <dbReference type="PROSITE" id="PS50975"/>
    </source>
</evidence>
<dbReference type="PROSITE" id="PS50968">
    <property type="entry name" value="BIOTINYL_LIPOYL"/>
    <property type="match status" value="1"/>
</dbReference>
<keyword evidence="7 13" id="KW-0547">Nucleotide-binding</keyword>
<dbReference type="InterPro" id="IPR005481">
    <property type="entry name" value="BC-like_N"/>
</dbReference>
<evidence type="ECO:0000256" key="10">
    <source>
        <dbReference type="ARBA" id="ARBA00023267"/>
    </source>
</evidence>
<dbReference type="FunFam" id="3.30.1490.20:FF:000003">
    <property type="entry name" value="acetyl-CoA carboxylase isoform X1"/>
    <property type="match status" value="1"/>
</dbReference>
<dbReference type="InterPro" id="IPR001882">
    <property type="entry name" value="Biotin_BS"/>
</dbReference>
<proteinExistence type="predicted"/>
<dbReference type="PROSITE" id="PS50979">
    <property type="entry name" value="BC"/>
    <property type="match status" value="1"/>
</dbReference>
<evidence type="ECO:0000256" key="13">
    <source>
        <dbReference type="PROSITE-ProRule" id="PRU00409"/>
    </source>
</evidence>
<dbReference type="eggNOG" id="COG4770">
    <property type="taxonomic scope" value="Bacteria"/>
</dbReference>
<reference evidence="17 18" key="1">
    <citation type="submission" date="2014-06" db="EMBL/GenBank/DDBJ databases">
        <title>Whole Genome Sequences of Three Symbiotic Endozoicomonas Bacteria.</title>
        <authorList>
            <person name="Neave M.J."/>
            <person name="Apprill A."/>
            <person name="Voolstra C.R."/>
        </authorList>
    </citation>
    <scope>NUCLEOTIDE SEQUENCE [LARGE SCALE GENOMIC DNA]</scope>
    <source>
        <strain evidence="17 18">DSM 22380</strain>
    </source>
</reference>
<dbReference type="InterPro" id="IPR011764">
    <property type="entry name" value="Biotin_carboxylation_dom"/>
</dbReference>
<evidence type="ECO:0000313" key="18">
    <source>
        <dbReference type="Proteomes" id="UP000027997"/>
    </source>
</evidence>
<dbReference type="FunFam" id="3.40.50.20:FF:000010">
    <property type="entry name" value="Propionyl-CoA carboxylase subunit alpha"/>
    <property type="match status" value="1"/>
</dbReference>
<dbReference type="InterPro" id="IPR050856">
    <property type="entry name" value="Biotin_carboxylase_complex"/>
</dbReference>
<feature type="domain" description="Lipoyl-binding" evidence="14">
    <location>
        <begin position="593"/>
        <end position="671"/>
    </location>
</feature>
<sequence>MFHKVLVANRGEIAQRIIASAKSLGYRTVAVYSEPDCDAPHVQLADEAVCLGKGVASDSYLNIEKILHAARITRSDAIHPGYGFLSENSDFAQACSEHGLVFIGPDSKAIRLMGSKRAAKEAMLAAKVPCVPGYEGKDQSNTALTDAAEGIGYPIMVKASAGGGGRGMRVVKDSSELESAIKSARSEAFSAFGSDELILEKALTSVRHIEIQIFADTHGNTIHLGERDCSMQRRHQKVIEEAPSPALTPELRESMGQAAISAAKACNYVGAGTVEFLLTAEHDFYFLEMNTRLQVEHPVTELVTNLDLVEWQLRVAAGEKLPLKQDQIKTNGHAIEVRLYAEDPANSFMPQTGTVSLWRPALTDSVSGKDYPGLRVDSGIYEGSQISAHYDPMLAKFIAYGENREQARRRLLRLVQDSHLLGLRDNRSFLSELLQSDTFVSGQATTDFIRDQFTNNPSLASQVIMPDEWGIAALLLCEGALIKHSNLQTTQFIERPIKICCGNYLRTLKISYQNTNKYRLSFENKDPDDSGQSAITIELVDCKDNQLRYIAHAGEKNSVMKTSTFTINRNGDISELWLASNRGNLLFADQTFMVTKNSTTGSNKILASMDGVVVDLLVEKGQTVKCGDVLTVIEAMKMEHPLKAGMDGIVGNILTSPGEQVKGRQLLIELQE</sequence>
<dbReference type="Gene3D" id="3.30.470.20">
    <property type="entry name" value="ATP-grasp fold, B domain"/>
    <property type="match status" value="1"/>
</dbReference>
<dbReference type="CDD" id="cd06850">
    <property type="entry name" value="biotinyl_domain"/>
    <property type="match status" value="1"/>
</dbReference>
<feature type="domain" description="Biotin carboxylation" evidence="16">
    <location>
        <begin position="1"/>
        <end position="454"/>
    </location>
</feature>
<dbReference type="GO" id="GO:0004075">
    <property type="term" value="F:biotin carboxylase activity"/>
    <property type="evidence" value="ECO:0007669"/>
    <property type="project" value="UniProtKB-EC"/>
</dbReference>
<gene>
    <name evidence="17" type="ORF">GV64_20305</name>
</gene>
<dbReference type="InterPro" id="IPR011054">
    <property type="entry name" value="Rudment_hybrid_motif"/>
</dbReference>
<dbReference type="PROSITE" id="PS50975">
    <property type="entry name" value="ATP_GRASP"/>
    <property type="match status" value="1"/>
</dbReference>
<dbReference type="GO" id="GO:0005524">
    <property type="term" value="F:ATP binding"/>
    <property type="evidence" value="ECO:0007669"/>
    <property type="project" value="UniProtKB-UniRule"/>
</dbReference>
<dbReference type="InterPro" id="IPR005479">
    <property type="entry name" value="CPAse_ATP-bd"/>
</dbReference>
<accession>A0A081KF32</accession>
<comment type="function">
    <text evidence="2">This protein is a component of the acetyl coenzyme A carboxylase complex; first, biotin carboxylase catalyzes the carboxylation of the carrier protein and then the transcarboxylase transfers the carboxyl group to form malonyl-CoA.</text>
</comment>
<dbReference type="Pfam" id="PF02785">
    <property type="entry name" value="Biotin_carb_C"/>
    <property type="match status" value="1"/>
</dbReference>
<keyword evidence="9" id="KW-0809">Transit peptide</keyword>
<evidence type="ECO:0000256" key="11">
    <source>
        <dbReference type="ARBA" id="ARBA00033786"/>
    </source>
</evidence>
<organism evidence="17 18">
    <name type="scientific">Endozoicomonas elysicola</name>
    <dbReference type="NCBI Taxonomy" id="305900"/>
    <lineage>
        <taxon>Bacteria</taxon>
        <taxon>Pseudomonadati</taxon>
        <taxon>Pseudomonadota</taxon>
        <taxon>Gammaproteobacteria</taxon>
        <taxon>Oceanospirillales</taxon>
        <taxon>Endozoicomonadaceae</taxon>
        <taxon>Endozoicomonas</taxon>
    </lineage>
</organism>
<dbReference type="PROSITE" id="PS00866">
    <property type="entry name" value="CPSASE_1"/>
    <property type="match status" value="1"/>
</dbReference>
<dbReference type="InterPro" id="IPR011761">
    <property type="entry name" value="ATP-grasp"/>
</dbReference>
<dbReference type="Pfam" id="PF02786">
    <property type="entry name" value="CPSase_L_D2"/>
    <property type="match status" value="1"/>
</dbReference>
<comment type="catalytic activity">
    <reaction evidence="12">
        <text>N(6)-biotinyl-L-lysyl-[protein] + hydrogencarbonate + ATP = N(6)-carboxybiotinyl-L-lysyl-[protein] + ADP + phosphate + H(+)</text>
        <dbReference type="Rhea" id="RHEA:13501"/>
        <dbReference type="Rhea" id="RHEA-COMP:10505"/>
        <dbReference type="Rhea" id="RHEA-COMP:10506"/>
        <dbReference type="ChEBI" id="CHEBI:15378"/>
        <dbReference type="ChEBI" id="CHEBI:17544"/>
        <dbReference type="ChEBI" id="CHEBI:30616"/>
        <dbReference type="ChEBI" id="CHEBI:43474"/>
        <dbReference type="ChEBI" id="CHEBI:83144"/>
        <dbReference type="ChEBI" id="CHEBI:83145"/>
        <dbReference type="ChEBI" id="CHEBI:456216"/>
        <dbReference type="EC" id="6.3.4.14"/>
    </reaction>
</comment>
<dbReference type="SUPFAM" id="SSF51246">
    <property type="entry name" value="Rudiment single hybrid motif"/>
    <property type="match status" value="1"/>
</dbReference>
<evidence type="ECO:0000256" key="2">
    <source>
        <dbReference type="ARBA" id="ARBA00003761"/>
    </source>
</evidence>
<dbReference type="FunFam" id="3.30.470.20:FF:000028">
    <property type="entry name" value="Methylcrotonoyl-CoA carboxylase subunit alpha, mitochondrial"/>
    <property type="match status" value="1"/>
</dbReference>
<name>A0A081KF32_9GAMM</name>
<dbReference type="InterPro" id="IPR016185">
    <property type="entry name" value="PreATP-grasp_dom_sf"/>
</dbReference>
<evidence type="ECO:0000256" key="6">
    <source>
        <dbReference type="ARBA" id="ARBA00022598"/>
    </source>
</evidence>
<evidence type="ECO:0000256" key="4">
    <source>
        <dbReference type="ARBA" id="ARBA00011750"/>
    </source>
</evidence>
<keyword evidence="18" id="KW-1185">Reference proteome</keyword>
<dbReference type="SUPFAM" id="SSF56059">
    <property type="entry name" value="Glutathione synthetase ATP-binding domain-like"/>
    <property type="match status" value="1"/>
</dbReference>
<dbReference type="InterPro" id="IPR000089">
    <property type="entry name" value="Biotin_lipoyl"/>
</dbReference>
<evidence type="ECO:0000256" key="8">
    <source>
        <dbReference type="ARBA" id="ARBA00022840"/>
    </source>
</evidence>
<keyword evidence="10" id="KW-0092">Biotin</keyword>
<dbReference type="PROSITE" id="PS00867">
    <property type="entry name" value="CPSASE_2"/>
    <property type="match status" value="1"/>
</dbReference>
<comment type="cofactor">
    <cofactor evidence="1">
        <name>biotin</name>
        <dbReference type="ChEBI" id="CHEBI:57586"/>
    </cofactor>
</comment>
<dbReference type="EMBL" id="JOJP01000001">
    <property type="protein sequence ID" value="KEI72758.1"/>
    <property type="molecule type" value="Genomic_DNA"/>
</dbReference>
<dbReference type="Pfam" id="PF00289">
    <property type="entry name" value="Biotin_carb_N"/>
    <property type="match status" value="1"/>
</dbReference>
<evidence type="ECO:0000259" key="14">
    <source>
        <dbReference type="PROSITE" id="PS50968"/>
    </source>
</evidence>
<dbReference type="SMART" id="SM00878">
    <property type="entry name" value="Biotin_carb_C"/>
    <property type="match status" value="1"/>
</dbReference>
<dbReference type="GO" id="GO:0046872">
    <property type="term" value="F:metal ion binding"/>
    <property type="evidence" value="ECO:0007669"/>
    <property type="project" value="InterPro"/>
</dbReference>
<dbReference type="PROSITE" id="PS00188">
    <property type="entry name" value="BIOTIN"/>
    <property type="match status" value="1"/>
</dbReference>
<comment type="subunit">
    <text evidence="4">Acetyl-CoA carboxylase is a heterohexamer of biotin carboxyl carrier protein, biotin carboxylase and the two subunits of carboxyl transferase in a 2:2 complex.</text>
</comment>
<dbReference type="RefSeq" id="WP_020581429.1">
    <property type="nucleotide sequence ID" value="NZ_JOJP01000001.1"/>
</dbReference>
<dbReference type="STRING" id="305900.GV64_20305"/>
<dbReference type="Gene3D" id="2.40.50.100">
    <property type="match status" value="1"/>
</dbReference>
<dbReference type="InterPro" id="IPR005482">
    <property type="entry name" value="Biotin_COase_C"/>
</dbReference>
<dbReference type="SUPFAM" id="SSF52440">
    <property type="entry name" value="PreATP-grasp domain"/>
    <property type="match status" value="1"/>
</dbReference>
<protein>
    <recommendedName>
        <fullName evidence="5">Biotin carboxylase</fullName>
    </recommendedName>
    <alternativeName>
        <fullName evidence="11">Acetyl-coenzyme A carboxylase biotin carboxylase subunit A</fullName>
    </alternativeName>
</protein>
<evidence type="ECO:0000256" key="5">
    <source>
        <dbReference type="ARBA" id="ARBA00017242"/>
    </source>
</evidence>
<keyword evidence="6" id="KW-0436">Ligase</keyword>
<dbReference type="PANTHER" id="PTHR18866:SF33">
    <property type="entry name" value="METHYLCROTONOYL-COA CARBOXYLASE SUBUNIT ALPHA, MITOCHONDRIAL-RELATED"/>
    <property type="match status" value="1"/>
</dbReference>
<dbReference type="NCBIfam" id="NF006367">
    <property type="entry name" value="PRK08591.1"/>
    <property type="match status" value="1"/>
</dbReference>
<evidence type="ECO:0000256" key="7">
    <source>
        <dbReference type="ARBA" id="ARBA00022741"/>
    </source>
</evidence>
<keyword evidence="8 13" id="KW-0067">ATP-binding</keyword>
<evidence type="ECO:0000313" key="17">
    <source>
        <dbReference type="EMBL" id="KEI72758.1"/>
    </source>
</evidence>